<reference evidence="1 2" key="1">
    <citation type="submission" date="2016-07" db="EMBL/GenBank/DDBJ databases">
        <title>High microdiversification within the ubiquitous acI lineage of Actinobacteria.</title>
        <authorList>
            <person name="Neuenschwander S.M."/>
            <person name="Salcher M."/>
            <person name="Ghai R."/>
            <person name="Pernthaler J."/>
        </authorList>
    </citation>
    <scope>NUCLEOTIDE SEQUENCE [LARGE SCALE GENOMIC DNA]</scope>
    <source>
        <strain evidence="1">MMS-21-160</strain>
    </source>
</reference>
<dbReference type="KEGG" id="nhi:B1s21160_02030"/>
<evidence type="ECO:0000313" key="2">
    <source>
        <dbReference type="Proteomes" id="UP000217171"/>
    </source>
</evidence>
<keyword evidence="2" id="KW-1185">Reference proteome</keyword>
<dbReference type="EMBL" id="CP016771">
    <property type="protein sequence ID" value="ASY13130.1"/>
    <property type="molecule type" value="Genomic_DNA"/>
</dbReference>
<organism evidence="1 2">
    <name type="scientific">Candidatus Nanopelagicus hibericus</name>
    <dbReference type="NCBI Taxonomy" id="1884915"/>
    <lineage>
        <taxon>Bacteria</taxon>
        <taxon>Bacillati</taxon>
        <taxon>Actinomycetota</taxon>
        <taxon>Actinomycetes</taxon>
        <taxon>Candidatus Nanopelagicales</taxon>
        <taxon>Candidatus Nanopelagicaceae</taxon>
        <taxon>Candidatus Nanopelagicus</taxon>
    </lineage>
</organism>
<name>A0A249K8K1_9ACTN</name>
<evidence type="ECO:0000313" key="1">
    <source>
        <dbReference type="EMBL" id="ASY13130.1"/>
    </source>
</evidence>
<protein>
    <recommendedName>
        <fullName evidence="3">DUF4383 domain-containing protein</fullName>
    </recommendedName>
</protein>
<dbReference type="AlphaFoldDB" id="A0A249K8K1"/>
<evidence type="ECO:0008006" key="3">
    <source>
        <dbReference type="Google" id="ProtNLM"/>
    </source>
</evidence>
<sequence length="60" mass="6835">MQGFGALLFLWGMLDFIMSQSGVDVYYDWLGIWLPDLIYDYSHWMAMALGLTLVGAGQKK</sequence>
<proteinExistence type="predicted"/>
<accession>A0A249K8K1</accession>
<dbReference type="Proteomes" id="UP000217171">
    <property type="component" value="Chromosome"/>
</dbReference>
<gene>
    <name evidence="1" type="ORF">B1s21160_02030</name>
</gene>